<organism evidence="5 6">
    <name type="scientific">Saccharomycopsis crataegensis</name>
    <dbReference type="NCBI Taxonomy" id="43959"/>
    <lineage>
        <taxon>Eukaryota</taxon>
        <taxon>Fungi</taxon>
        <taxon>Dikarya</taxon>
        <taxon>Ascomycota</taxon>
        <taxon>Saccharomycotina</taxon>
        <taxon>Saccharomycetes</taxon>
        <taxon>Saccharomycopsidaceae</taxon>
        <taxon>Saccharomycopsis</taxon>
    </lineage>
</organism>
<dbReference type="Pfam" id="PF00400">
    <property type="entry name" value="WD40"/>
    <property type="match status" value="1"/>
</dbReference>
<dbReference type="PROSITE" id="PS50294">
    <property type="entry name" value="WD_REPEATS_REGION"/>
    <property type="match status" value="1"/>
</dbReference>
<dbReference type="InterPro" id="IPR024977">
    <property type="entry name" value="Apc4-like_WD40_dom"/>
</dbReference>
<dbReference type="SUPFAM" id="SSF50978">
    <property type="entry name" value="WD40 repeat-like"/>
    <property type="match status" value="1"/>
</dbReference>
<accession>A0AAV5QWW9</accession>
<evidence type="ECO:0000259" key="4">
    <source>
        <dbReference type="Pfam" id="PF12894"/>
    </source>
</evidence>
<dbReference type="InterPro" id="IPR015943">
    <property type="entry name" value="WD40/YVTN_repeat-like_dom_sf"/>
</dbReference>
<reference evidence="5 6" key="1">
    <citation type="journal article" date="2023" name="Elife">
        <title>Identification of key yeast species and microbe-microbe interactions impacting larval growth of Drosophila in the wild.</title>
        <authorList>
            <person name="Mure A."/>
            <person name="Sugiura Y."/>
            <person name="Maeda R."/>
            <person name="Honda K."/>
            <person name="Sakurai N."/>
            <person name="Takahashi Y."/>
            <person name="Watada M."/>
            <person name="Katoh T."/>
            <person name="Gotoh A."/>
            <person name="Gotoh Y."/>
            <person name="Taniguchi I."/>
            <person name="Nakamura K."/>
            <person name="Hayashi T."/>
            <person name="Katayama T."/>
            <person name="Uemura T."/>
            <person name="Hattori Y."/>
        </authorList>
    </citation>
    <scope>NUCLEOTIDE SEQUENCE [LARGE SCALE GENOMIC DNA]</scope>
    <source>
        <strain evidence="5 6">SC-9</strain>
    </source>
</reference>
<keyword evidence="2" id="KW-0677">Repeat</keyword>
<evidence type="ECO:0000256" key="1">
    <source>
        <dbReference type="ARBA" id="ARBA00022574"/>
    </source>
</evidence>
<protein>
    <submittedName>
        <fullName evidence="5">SKI complex subunit WD repeat protein</fullName>
    </submittedName>
</protein>
<dbReference type="Proteomes" id="UP001360560">
    <property type="component" value="Unassembled WGS sequence"/>
</dbReference>
<dbReference type="InterPro" id="IPR001680">
    <property type="entry name" value="WD40_rpt"/>
</dbReference>
<keyword evidence="6" id="KW-1185">Reference proteome</keyword>
<dbReference type="EMBL" id="BTFZ01000020">
    <property type="protein sequence ID" value="GMM39059.1"/>
    <property type="molecule type" value="Genomic_DNA"/>
</dbReference>
<gene>
    <name evidence="5" type="ORF">DASC09_063980</name>
</gene>
<name>A0AAV5QWW9_9ASCO</name>
<dbReference type="PANTHER" id="PTHR44090">
    <property type="entry name" value="WD REPEAT-CONTAINING PROTEIN 61"/>
    <property type="match status" value="1"/>
</dbReference>
<dbReference type="RefSeq" id="XP_064856054.1">
    <property type="nucleotide sequence ID" value="XM_064999982.1"/>
</dbReference>
<dbReference type="AlphaFoldDB" id="A0AAV5QWW9"/>
<dbReference type="PROSITE" id="PS50082">
    <property type="entry name" value="WD_REPEATS_2"/>
    <property type="match status" value="1"/>
</dbReference>
<evidence type="ECO:0000313" key="5">
    <source>
        <dbReference type="EMBL" id="GMM39059.1"/>
    </source>
</evidence>
<dbReference type="GO" id="GO:0005634">
    <property type="term" value="C:nucleus"/>
    <property type="evidence" value="ECO:0007669"/>
    <property type="project" value="TreeGrafter"/>
</dbReference>
<comment type="caution">
    <text evidence="5">The sequence shown here is derived from an EMBL/GenBank/DDBJ whole genome shotgun (WGS) entry which is preliminary data.</text>
</comment>
<dbReference type="PANTHER" id="PTHR44090:SF1">
    <property type="entry name" value="SUPERKILLER COMPLEX PROTEIN 8"/>
    <property type="match status" value="1"/>
</dbReference>
<dbReference type="GO" id="GO:0032991">
    <property type="term" value="C:protein-containing complex"/>
    <property type="evidence" value="ECO:0007669"/>
    <property type="project" value="UniProtKB-ARBA"/>
</dbReference>
<dbReference type="Pfam" id="PF12894">
    <property type="entry name" value="ANAPC4_WD40"/>
    <property type="match status" value="1"/>
</dbReference>
<keyword evidence="1 3" id="KW-0853">WD repeat</keyword>
<dbReference type="Gene3D" id="2.130.10.10">
    <property type="entry name" value="YVTN repeat-like/Quinoprotein amine dehydrogenase"/>
    <property type="match status" value="1"/>
</dbReference>
<dbReference type="InterPro" id="IPR051510">
    <property type="entry name" value="SKI8"/>
</dbReference>
<evidence type="ECO:0000313" key="6">
    <source>
        <dbReference type="Proteomes" id="UP001360560"/>
    </source>
</evidence>
<dbReference type="SMART" id="SM00320">
    <property type="entry name" value="WD40"/>
    <property type="match status" value="4"/>
</dbReference>
<evidence type="ECO:0000256" key="2">
    <source>
        <dbReference type="ARBA" id="ARBA00022737"/>
    </source>
</evidence>
<dbReference type="GeneID" id="90077047"/>
<evidence type="ECO:0000256" key="3">
    <source>
        <dbReference type="PROSITE-ProRule" id="PRU00221"/>
    </source>
</evidence>
<feature type="domain" description="Anaphase-promoting complex subunit 4-like WD40" evidence="4">
    <location>
        <begin position="181"/>
        <end position="272"/>
    </location>
</feature>
<proteinExistence type="predicted"/>
<dbReference type="InterPro" id="IPR036322">
    <property type="entry name" value="WD40_repeat_dom_sf"/>
</dbReference>
<sequence length="385" mass="41623">MGKQYIATANAGQVHKSDIYGASVTKPYTLTVSGDGYLKLWFNNILENQSAKDHVKEVFVDKMGLHHVTAFEDVINSVKVTLIAVTTFSGKVVFYQLTTDNEVEKVTSLKLSSASTASWAIEFVKDPLNQDHRFVATQSNGNTTVYKFMANVDDQKTPAFSLEYFGTVEPKVSNFAMSLAVSPNAALVATGFANGDIVVSELRNCRPVFTFHKPSITSESSGTTVSSAIRALKFSPSGDILACGYDSGKFGNISLYDTKYGEIIGSLTTSTHSSSANIDVNAHEGWIFAVDFNEDGDLLLSAGFDGKIRIWSIDSREKEATITNSMTDFAESESENGQDGDLVGILDAKFIHKGVRAATGSLTNDGIVCVGMDRGVRWFREAGGI</sequence>
<feature type="repeat" description="WD" evidence="3">
    <location>
        <begin position="280"/>
        <end position="321"/>
    </location>
</feature>